<proteinExistence type="predicted"/>
<reference evidence="7 8" key="1">
    <citation type="submission" date="2021-07" db="EMBL/GenBank/DDBJ databases">
        <title>The Aristolochia fimbriata genome: insights into angiosperm evolution, floral development and chemical biosynthesis.</title>
        <authorList>
            <person name="Jiao Y."/>
        </authorList>
    </citation>
    <scope>NUCLEOTIDE SEQUENCE [LARGE SCALE GENOMIC DNA]</scope>
    <source>
        <strain evidence="7">IBCAS-2021</strain>
        <tissue evidence="7">Leaf</tissue>
    </source>
</reference>
<gene>
    <name evidence="7" type="ORF">H6P81_000451</name>
</gene>
<evidence type="ECO:0000256" key="5">
    <source>
        <dbReference type="PIRSR" id="PIRSR604254-1"/>
    </source>
</evidence>
<organism evidence="7 8">
    <name type="scientific">Aristolochia fimbriata</name>
    <name type="common">White veined hardy Dutchman's pipe vine</name>
    <dbReference type="NCBI Taxonomy" id="158543"/>
    <lineage>
        <taxon>Eukaryota</taxon>
        <taxon>Viridiplantae</taxon>
        <taxon>Streptophyta</taxon>
        <taxon>Embryophyta</taxon>
        <taxon>Tracheophyta</taxon>
        <taxon>Spermatophyta</taxon>
        <taxon>Magnoliopsida</taxon>
        <taxon>Magnoliidae</taxon>
        <taxon>Piperales</taxon>
        <taxon>Aristolochiaceae</taxon>
        <taxon>Aristolochia</taxon>
    </lineage>
</organism>
<evidence type="ECO:0000313" key="8">
    <source>
        <dbReference type="Proteomes" id="UP000825729"/>
    </source>
</evidence>
<dbReference type="GO" id="GO:0038023">
    <property type="term" value="F:signaling receptor activity"/>
    <property type="evidence" value="ECO:0007669"/>
    <property type="project" value="TreeGrafter"/>
</dbReference>
<feature type="transmembrane region" description="Helical" evidence="6">
    <location>
        <begin position="330"/>
        <end position="349"/>
    </location>
</feature>
<feature type="transmembrane region" description="Helical" evidence="6">
    <location>
        <begin position="85"/>
        <end position="104"/>
    </location>
</feature>
<name>A0AAV7F8N6_ARIFI</name>
<evidence type="ECO:0000313" key="7">
    <source>
        <dbReference type="EMBL" id="KAG9455943.1"/>
    </source>
</evidence>
<dbReference type="Proteomes" id="UP000825729">
    <property type="component" value="Unassembled WGS sequence"/>
</dbReference>
<dbReference type="AlphaFoldDB" id="A0AAV7F8N6"/>
<dbReference type="GO" id="GO:0016020">
    <property type="term" value="C:membrane"/>
    <property type="evidence" value="ECO:0007669"/>
    <property type="project" value="UniProtKB-SubCell"/>
</dbReference>
<evidence type="ECO:0000256" key="6">
    <source>
        <dbReference type="SAM" id="Phobius"/>
    </source>
</evidence>
<dbReference type="GO" id="GO:0046872">
    <property type="term" value="F:metal ion binding"/>
    <property type="evidence" value="ECO:0007669"/>
    <property type="project" value="UniProtKB-KW"/>
</dbReference>
<keyword evidence="8" id="KW-1185">Reference proteome</keyword>
<keyword evidence="4 6" id="KW-0472">Membrane</keyword>
<dbReference type="GO" id="GO:0009744">
    <property type="term" value="P:response to sucrose"/>
    <property type="evidence" value="ECO:0007669"/>
    <property type="project" value="UniProtKB-ARBA"/>
</dbReference>
<evidence type="ECO:0008006" key="9">
    <source>
        <dbReference type="Google" id="ProtNLM"/>
    </source>
</evidence>
<feature type="binding site" evidence="5">
    <location>
        <position position="183"/>
    </location>
    <ligand>
        <name>Zn(2+)</name>
        <dbReference type="ChEBI" id="CHEBI:29105"/>
    </ligand>
</feature>
<evidence type="ECO:0000256" key="2">
    <source>
        <dbReference type="ARBA" id="ARBA00022692"/>
    </source>
</evidence>
<protein>
    <recommendedName>
        <fullName evidence="9">Heptahelical transmembrane protein 2</fullName>
    </recommendedName>
</protein>
<feature type="transmembrane region" description="Helical" evidence="6">
    <location>
        <begin position="227"/>
        <end position="250"/>
    </location>
</feature>
<evidence type="ECO:0000256" key="1">
    <source>
        <dbReference type="ARBA" id="ARBA00004141"/>
    </source>
</evidence>
<dbReference type="Pfam" id="PF03006">
    <property type="entry name" value="HlyIII"/>
    <property type="match status" value="1"/>
</dbReference>
<dbReference type="GO" id="GO:0009725">
    <property type="term" value="P:response to hormone"/>
    <property type="evidence" value="ECO:0007669"/>
    <property type="project" value="TreeGrafter"/>
</dbReference>
<dbReference type="InterPro" id="IPR004254">
    <property type="entry name" value="AdipoR/HlyIII-related"/>
</dbReference>
<dbReference type="EMBL" id="JAINDJ010000002">
    <property type="protein sequence ID" value="KAG9455943.1"/>
    <property type="molecule type" value="Genomic_DNA"/>
</dbReference>
<feature type="transmembrane region" description="Helical" evidence="6">
    <location>
        <begin position="289"/>
        <end position="309"/>
    </location>
</feature>
<evidence type="ECO:0000256" key="3">
    <source>
        <dbReference type="ARBA" id="ARBA00022989"/>
    </source>
</evidence>
<dbReference type="PANTHER" id="PTHR20855:SF100">
    <property type="entry name" value="HEPTAHELICAL TRANSMEMBRANE PROTEIN 2"/>
    <property type="match status" value="1"/>
</dbReference>
<evidence type="ECO:0000256" key="4">
    <source>
        <dbReference type="ARBA" id="ARBA00023136"/>
    </source>
</evidence>
<comment type="subcellular location">
    <subcellularLocation>
        <location evidence="1">Membrane</location>
        <topology evidence="1">Multi-pass membrane protein</topology>
    </subcellularLocation>
</comment>
<feature type="transmembrane region" description="Helical" evidence="6">
    <location>
        <begin position="199"/>
        <end position="221"/>
    </location>
</feature>
<feature type="transmembrane region" description="Helical" evidence="6">
    <location>
        <begin position="163"/>
        <end position="187"/>
    </location>
</feature>
<dbReference type="PANTHER" id="PTHR20855">
    <property type="entry name" value="ADIPOR/PROGESTIN RECEPTOR-RELATED"/>
    <property type="match status" value="1"/>
</dbReference>
<keyword evidence="2 6" id="KW-0812">Transmembrane</keyword>
<feature type="binding site" evidence="5">
    <location>
        <position position="332"/>
    </location>
    <ligand>
        <name>Zn(2+)</name>
        <dbReference type="ChEBI" id="CHEBI:29105"/>
    </ligand>
</feature>
<accession>A0AAV7F8N6</accession>
<feature type="transmembrane region" description="Helical" evidence="6">
    <location>
        <begin position="262"/>
        <end position="283"/>
    </location>
</feature>
<keyword evidence="3 6" id="KW-1133">Transmembrane helix</keyword>
<keyword evidence="5" id="KW-0862">Zinc</keyword>
<comment type="caution">
    <text evidence="7">The sequence shown here is derived from an EMBL/GenBank/DDBJ whole genome shotgun (WGS) entry which is preliminary data.</text>
</comment>
<feature type="binding site" evidence="5">
    <location>
        <position position="328"/>
    </location>
    <ligand>
        <name>Zn(2+)</name>
        <dbReference type="ChEBI" id="CHEBI:29105"/>
    </ligand>
</feature>
<sequence length="359" mass="40841">MREREGEIRERRKGEKACEGEAATVMGKPDVEKKEKRFERRLVKYEALPDYLKDNEFILDYYRSEWPLKEAFCSVFSWHNETLNIWTHLGGFVFFLALAVFSFMEIPELREMLYDFSRSIPTPLVRNISDVFLPGLLPGNASSEAYGNKGHVRRLSGTRVPRWPWFVFLGGAMSCLSCSSLSHLLACHSRRFNLFFWRLDYAGISLMIVTSFFPPVYYAFLHRPWALAFYLSAITALGLLAVVTLLAPALSAPRFRRFRAGLFLAMGFSGVVPAVHALVLNWAHRECHLALAYEVLMALAYATGAAFYVTRVPERWRPGAFDIAGHSHQIFHVFVIAGALAHCKASLVLRDWRDGGVAF</sequence>
<keyword evidence="5" id="KW-0479">Metal-binding</keyword>